<name>A0A1T0CL42_9GAMM</name>
<evidence type="ECO:0000256" key="2">
    <source>
        <dbReference type="ARBA" id="ARBA00022692"/>
    </source>
</evidence>
<sequence>MKAILDFIPLIAFFVVAKQYGILQAAAALLVATLVVYAVHLMRQKGKLDKQQWVVLLLTVLFCGISLLLHDDVYLRWKSPIINGFFAFSLFVSVAMNKPLMRLAMKDVFALSDMGWRRLTLAWGGFFMLMATLHYITAFMMSNDAWINFKTWGWIPIMLLFMVGQFALLKNHLNPNLSKPQE</sequence>
<keyword evidence="2 5" id="KW-0812">Transmembrane</keyword>
<dbReference type="PANTHER" id="PTHR36917:SF1">
    <property type="entry name" value="INNER MEMBRANE-SPANNING PROTEIN YCIB"/>
    <property type="match status" value="1"/>
</dbReference>
<protein>
    <recommendedName>
        <fullName evidence="5">Inner membrane-spanning protein YciB</fullName>
    </recommendedName>
</protein>
<feature type="transmembrane region" description="Helical" evidence="5">
    <location>
        <begin position="81"/>
        <end position="100"/>
    </location>
</feature>
<dbReference type="OrthoDB" id="9788219at2"/>
<comment type="similarity">
    <text evidence="5">Belongs to the YciB family.</text>
</comment>
<keyword evidence="7" id="KW-1185">Reference proteome</keyword>
<evidence type="ECO:0000313" key="6">
    <source>
        <dbReference type="EMBL" id="OOS22881.1"/>
    </source>
</evidence>
<feature type="transmembrane region" description="Helical" evidence="5">
    <location>
        <begin position="121"/>
        <end position="140"/>
    </location>
</feature>
<accession>A0A1T0CL42</accession>
<dbReference type="STRING" id="90241.B0682_00305"/>
<evidence type="ECO:0000256" key="3">
    <source>
        <dbReference type="ARBA" id="ARBA00022989"/>
    </source>
</evidence>
<keyword evidence="4 5" id="KW-0472">Membrane</keyword>
<evidence type="ECO:0000313" key="7">
    <source>
        <dbReference type="Proteomes" id="UP000191094"/>
    </source>
</evidence>
<dbReference type="RefSeq" id="WP_078306298.1">
    <property type="nucleotide sequence ID" value="NZ_CP147511.1"/>
</dbReference>
<dbReference type="GO" id="GO:0005886">
    <property type="term" value="C:plasma membrane"/>
    <property type="evidence" value="ECO:0007669"/>
    <property type="project" value="UniProtKB-SubCell"/>
</dbReference>
<proteinExistence type="inferred from homology"/>
<evidence type="ECO:0000256" key="5">
    <source>
        <dbReference type="HAMAP-Rule" id="MF_00189"/>
    </source>
</evidence>
<keyword evidence="3 5" id="KW-1133">Transmembrane helix</keyword>
<gene>
    <name evidence="5" type="primary">yciB</name>
    <name evidence="6" type="ORF">B0682_00305</name>
</gene>
<reference evidence="6 7" key="1">
    <citation type="submission" date="2017-02" db="EMBL/GenBank/DDBJ databases">
        <title>Draft genome sequence of Moraxella lincolnii CCUG 9405T type strain.</title>
        <authorList>
            <person name="Salva-Serra F."/>
            <person name="Engstrom-Jakobsson H."/>
            <person name="Thorell K."/>
            <person name="Jaen-Luchoro D."/>
            <person name="Gonzales-Siles L."/>
            <person name="Karlsson R."/>
            <person name="Yazdan S."/>
            <person name="Boulund F."/>
            <person name="Johnning A."/>
            <person name="Engstrand L."/>
            <person name="Kristiansson E."/>
            <person name="Moore E."/>
        </authorList>
    </citation>
    <scope>NUCLEOTIDE SEQUENCE [LARGE SCALE GENOMIC DNA]</scope>
    <source>
        <strain evidence="6 7">CCUG 9405</strain>
    </source>
</reference>
<evidence type="ECO:0000256" key="1">
    <source>
        <dbReference type="ARBA" id="ARBA00022475"/>
    </source>
</evidence>
<dbReference type="EMBL" id="MUYT01000001">
    <property type="protein sequence ID" value="OOS22881.1"/>
    <property type="molecule type" value="Genomic_DNA"/>
</dbReference>
<dbReference type="InterPro" id="IPR006008">
    <property type="entry name" value="YciB"/>
</dbReference>
<feature type="transmembrane region" description="Helical" evidence="5">
    <location>
        <begin position="53"/>
        <end position="69"/>
    </location>
</feature>
<dbReference type="PANTHER" id="PTHR36917">
    <property type="entry name" value="INTRACELLULAR SEPTATION PROTEIN A-RELATED"/>
    <property type="match status" value="1"/>
</dbReference>
<feature type="transmembrane region" description="Helical" evidence="5">
    <location>
        <begin position="20"/>
        <end position="41"/>
    </location>
</feature>
<organism evidence="6 7">
    <name type="scientific">Lwoffella lincolnii</name>
    <dbReference type="NCBI Taxonomy" id="90241"/>
    <lineage>
        <taxon>Bacteria</taxon>
        <taxon>Pseudomonadati</taxon>
        <taxon>Pseudomonadota</taxon>
        <taxon>Gammaproteobacteria</taxon>
        <taxon>Moraxellales</taxon>
        <taxon>Moraxellaceae</taxon>
        <taxon>Lwoffella</taxon>
    </lineage>
</organism>
<dbReference type="Proteomes" id="UP000191094">
    <property type="component" value="Unassembled WGS sequence"/>
</dbReference>
<comment type="caution">
    <text evidence="6">The sequence shown here is derived from an EMBL/GenBank/DDBJ whole genome shotgun (WGS) entry which is preliminary data.</text>
</comment>
<evidence type="ECO:0000256" key="4">
    <source>
        <dbReference type="ARBA" id="ARBA00023136"/>
    </source>
</evidence>
<comment type="subcellular location">
    <subcellularLocation>
        <location evidence="5">Cell inner membrane</location>
        <topology evidence="5">Multi-pass membrane protein</topology>
    </subcellularLocation>
</comment>
<feature type="transmembrane region" description="Helical" evidence="5">
    <location>
        <begin position="152"/>
        <end position="169"/>
    </location>
</feature>
<dbReference type="HAMAP" id="MF_00189">
    <property type="entry name" value="YciB"/>
    <property type="match status" value="1"/>
</dbReference>
<keyword evidence="1 5" id="KW-1003">Cell membrane</keyword>
<dbReference type="AlphaFoldDB" id="A0A1T0CL42"/>
<keyword evidence="5" id="KW-0997">Cell inner membrane</keyword>
<comment type="function">
    <text evidence="5">Plays a role in cell envelope biogenesis, maintenance of cell envelope integrity and membrane homeostasis.</text>
</comment>
<dbReference type="Pfam" id="PF04279">
    <property type="entry name" value="IspA"/>
    <property type="match status" value="1"/>
</dbReference>